<feature type="region of interest" description="Disordered" evidence="2">
    <location>
        <begin position="72"/>
        <end position="100"/>
    </location>
</feature>
<dbReference type="Gene3D" id="2.40.50.100">
    <property type="match status" value="1"/>
</dbReference>
<sequence length="100" mass="10503">MAEIPDGLLYSEEHEWVRGDVSPGATVTVGITEYAAEALGDVVYVEPPTVGDEVRAGDVCGELESTKAVSEPVLARHRHGGGGQRAARGGPGPGQQRHVW</sequence>
<dbReference type="InterPro" id="IPR002930">
    <property type="entry name" value="GCV_H"/>
</dbReference>
<gene>
    <name evidence="3" type="ORF">GCM10025876_17490</name>
</gene>
<evidence type="ECO:0000256" key="2">
    <source>
        <dbReference type="SAM" id="MobiDB-lite"/>
    </source>
</evidence>
<dbReference type="Proteomes" id="UP001157125">
    <property type="component" value="Unassembled WGS sequence"/>
</dbReference>
<dbReference type="InterPro" id="IPR033753">
    <property type="entry name" value="GCV_H/Fam206"/>
</dbReference>
<organism evidence="3 4">
    <name type="scientific">Demequina litorisediminis</name>
    <dbReference type="NCBI Taxonomy" id="1849022"/>
    <lineage>
        <taxon>Bacteria</taxon>
        <taxon>Bacillati</taxon>
        <taxon>Actinomycetota</taxon>
        <taxon>Actinomycetes</taxon>
        <taxon>Micrococcales</taxon>
        <taxon>Demequinaceae</taxon>
        <taxon>Demequina</taxon>
    </lineage>
</organism>
<comment type="caution">
    <text evidence="3">The sequence shown here is derived from an EMBL/GenBank/DDBJ whole genome shotgun (WGS) entry which is preliminary data.</text>
</comment>
<protein>
    <recommendedName>
        <fullName evidence="5">Glycine cleavage system H protein</fullName>
    </recommendedName>
</protein>
<accession>A0ABQ6ICM7</accession>
<feature type="compositionally biased region" description="Gly residues" evidence="2">
    <location>
        <begin position="81"/>
        <end position="93"/>
    </location>
</feature>
<reference evidence="4" key="1">
    <citation type="journal article" date="2019" name="Int. J. Syst. Evol. Microbiol.">
        <title>The Global Catalogue of Microorganisms (GCM) 10K type strain sequencing project: providing services to taxonomists for standard genome sequencing and annotation.</title>
        <authorList>
            <consortium name="The Broad Institute Genomics Platform"/>
            <consortium name="The Broad Institute Genome Sequencing Center for Infectious Disease"/>
            <person name="Wu L."/>
            <person name="Ma J."/>
        </authorList>
    </citation>
    <scope>NUCLEOTIDE SEQUENCE [LARGE SCALE GENOMIC DNA]</scope>
    <source>
        <strain evidence="4">NBRC 112299</strain>
    </source>
</reference>
<dbReference type="PANTHER" id="PTHR11715:SF3">
    <property type="entry name" value="GLYCINE CLEAVAGE SYSTEM H PROTEIN-RELATED"/>
    <property type="match status" value="1"/>
</dbReference>
<evidence type="ECO:0008006" key="5">
    <source>
        <dbReference type="Google" id="ProtNLM"/>
    </source>
</evidence>
<evidence type="ECO:0000313" key="4">
    <source>
        <dbReference type="Proteomes" id="UP001157125"/>
    </source>
</evidence>
<proteinExistence type="predicted"/>
<dbReference type="EMBL" id="BSUN01000001">
    <property type="protein sequence ID" value="GMA35545.1"/>
    <property type="molecule type" value="Genomic_DNA"/>
</dbReference>
<evidence type="ECO:0000313" key="3">
    <source>
        <dbReference type="EMBL" id="GMA35545.1"/>
    </source>
</evidence>
<keyword evidence="4" id="KW-1185">Reference proteome</keyword>
<evidence type="ECO:0000256" key="1">
    <source>
        <dbReference type="ARBA" id="ARBA00022823"/>
    </source>
</evidence>
<dbReference type="Pfam" id="PF01597">
    <property type="entry name" value="GCV_H"/>
    <property type="match status" value="1"/>
</dbReference>
<dbReference type="PANTHER" id="PTHR11715">
    <property type="entry name" value="GLYCINE CLEAVAGE SYSTEM H PROTEIN"/>
    <property type="match status" value="1"/>
</dbReference>
<dbReference type="SUPFAM" id="SSF51230">
    <property type="entry name" value="Single hybrid motif"/>
    <property type="match status" value="1"/>
</dbReference>
<dbReference type="CDD" id="cd06848">
    <property type="entry name" value="GCS_H"/>
    <property type="match status" value="1"/>
</dbReference>
<name>A0ABQ6ICM7_9MICO</name>
<keyword evidence="1" id="KW-0450">Lipoyl</keyword>
<dbReference type="InterPro" id="IPR011053">
    <property type="entry name" value="Single_hybrid_motif"/>
</dbReference>